<dbReference type="NCBIfam" id="TIGR00254">
    <property type="entry name" value="GGDEF"/>
    <property type="match status" value="1"/>
</dbReference>
<dbReference type="InterPro" id="IPR035919">
    <property type="entry name" value="EAL_sf"/>
</dbReference>
<dbReference type="SUPFAM" id="SSF55785">
    <property type="entry name" value="PYP-like sensor domain (PAS domain)"/>
    <property type="match status" value="1"/>
</dbReference>
<dbReference type="InterPro" id="IPR029787">
    <property type="entry name" value="Nucleotide_cyclase"/>
</dbReference>
<reference evidence="3 4" key="1">
    <citation type="journal article" date="2008" name="Int. J. Syst. Evol. Microbiol.">
        <title>Neptunomonas japonica sp. nov., an Osedax japonicus symbiont-like bacterium isolated from sediment adjacent to sperm whale carcasses off Kagoshima, Japan.</title>
        <authorList>
            <person name="Miyazaki M."/>
            <person name="Nogi Y."/>
            <person name="Fujiwara Y."/>
            <person name="Kawato M."/>
            <person name="Kubokawa K."/>
            <person name="Horikoshi K."/>
        </authorList>
    </citation>
    <scope>NUCLEOTIDE SEQUENCE [LARGE SCALE GENOMIC DNA]</scope>
    <source>
        <strain evidence="3 4">JAMM 1380</strain>
    </source>
</reference>
<protein>
    <submittedName>
        <fullName evidence="3">Signal transduction protein</fullName>
    </submittedName>
</protein>
<dbReference type="KEGG" id="njp:NEJAP_1791"/>
<dbReference type="Proteomes" id="UP000595332">
    <property type="component" value="Chromosome"/>
</dbReference>
<organism evidence="3 4">
    <name type="scientific">Neptunomonas japonica JAMM 1380</name>
    <dbReference type="NCBI Taxonomy" id="1441457"/>
    <lineage>
        <taxon>Bacteria</taxon>
        <taxon>Pseudomonadati</taxon>
        <taxon>Pseudomonadota</taxon>
        <taxon>Gammaproteobacteria</taxon>
        <taxon>Oceanospirillales</taxon>
        <taxon>Oceanospirillaceae</taxon>
        <taxon>Neptunomonas</taxon>
    </lineage>
</organism>
<dbReference type="PROSITE" id="PS50887">
    <property type="entry name" value="GGDEF"/>
    <property type="match status" value="1"/>
</dbReference>
<dbReference type="PROSITE" id="PS50883">
    <property type="entry name" value="EAL"/>
    <property type="match status" value="1"/>
</dbReference>
<dbReference type="SMART" id="SM00267">
    <property type="entry name" value="GGDEF"/>
    <property type="match status" value="1"/>
</dbReference>
<dbReference type="Gene3D" id="3.30.70.270">
    <property type="match status" value="1"/>
</dbReference>
<dbReference type="EMBL" id="AP014546">
    <property type="protein sequence ID" value="BBB29742.1"/>
    <property type="molecule type" value="Genomic_DNA"/>
</dbReference>
<dbReference type="PANTHER" id="PTHR44757:SF2">
    <property type="entry name" value="BIOFILM ARCHITECTURE MAINTENANCE PROTEIN MBAA"/>
    <property type="match status" value="1"/>
</dbReference>
<dbReference type="InterPro" id="IPR052155">
    <property type="entry name" value="Biofilm_reg_signaling"/>
</dbReference>
<dbReference type="Pfam" id="PF00990">
    <property type="entry name" value="GGDEF"/>
    <property type="match status" value="1"/>
</dbReference>
<sequence length="561" mass="64410">MFTESSLEALKSLHNAIWVYDVELYKIRWANDQALLFWEADSEEELYQRDFKKNMSEAIYTLLSNNLVEYRRGHEHTQWWTLFPKNKRKEIYCHYSGIELCDGRTAMLAQVIVTRELLETELSLHLSTTTVSLWDAQGRLKSANPMFIDLYGESLGQFAELFFSKRQADEVWEKAFDNSEFEVEIFLPTPLGEQWHSLHLRVNQTLQGDVLVVRQFDVTERKQQELHHKHLAVVDPLTQLRNRYGVLQQLEGFAAKGLSFSLFFIDLDNFKTINDYYGHEQGDKLLRALADRLRFRFSSSLSIARLGGDEFLLVDACDVALEQVADQLINAVSEPFNLEVLGDLRITASIGIANFPSDGESVDAIIRHADAAMYEAKGRGKSTFVYFSQNISNGIKRRHQMRQLLGKAVSQHEFQVVYLPVVDTQTQMLFGVEAQLQWNSPELGVIKPFEFMPVAEENGMASTLEYYALEKSCQQMKEWINISHGDFGTLVLMIDISVRQLSCHKFISSIRALFQANRMAPKHVMLQVIGSANLDNEFALKGLLKLREMGLKNCAVWICFK</sequence>
<gene>
    <name evidence="3" type="ORF">NEJAP_1791</name>
</gene>
<dbReference type="InterPro" id="IPR000160">
    <property type="entry name" value="GGDEF_dom"/>
</dbReference>
<dbReference type="Gene3D" id="3.20.20.450">
    <property type="entry name" value="EAL domain"/>
    <property type="match status" value="1"/>
</dbReference>
<dbReference type="CDD" id="cd01948">
    <property type="entry name" value="EAL"/>
    <property type="match status" value="1"/>
</dbReference>
<dbReference type="InterPro" id="IPR035965">
    <property type="entry name" value="PAS-like_dom_sf"/>
</dbReference>
<feature type="domain" description="EAL" evidence="1">
    <location>
        <begin position="398"/>
        <end position="561"/>
    </location>
</feature>
<evidence type="ECO:0000259" key="1">
    <source>
        <dbReference type="PROSITE" id="PS50883"/>
    </source>
</evidence>
<evidence type="ECO:0000259" key="2">
    <source>
        <dbReference type="PROSITE" id="PS50887"/>
    </source>
</evidence>
<dbReference type="InterPro" id="IPR043128">
    <property type="entry name" value="Rev_trsase/Diguanyl_cyclase"/>
</dbReference>
<dbReference type="SMART" id="SM00052">
    <property type="entry name" value="EAL"/>
    <property type="match status" value="1"/>
</dbReference>
<feature type="domain" description="GGDEF" evidence="2">
    <location>
        <begin position="258"/>
        <end position="389"/>
    </location>
</feature>
<accession>A0A7R6PNM0</accession>
<dbReference type="SUPFAM" id="SSF141868">
    <property type="entry name" value="EAL domain-like"/>
    <property type="match status" value="1"/>
</dbReference>
<dbReference type="PANTHER" id="PTHR44757">
    <property type="entry name" value="DIGUANYLATE CYCLASE DGCP"/>
    <property type="match status" value="1"/>
</dbReference>
<dbReference type="SUPFAM" id="SSF55073">
    <property type="entry name" value="Nucleotide cyclase"/>
    <property type="match status" value="1"/>
</dbReference>
<evidence type="ECO:0000313" key="4">
    <source>
        <dbReference type="Proteomes" id="UP000595332"/>
    </source>
</evidence>
<proteinExistence type="predicted"/>
<keyword evidence="4" id="KW-1185">Reference proteome</keyword>
<name>A0A7R6PNM0_9GAMM</name>
<dbReference type="CDD" id="cd01949">
    <property type="entry name" value="GGDEF"/>
    <property type="match status" value="1"/>
</dbReference>
<dbReference type="Pfam" id="PF00563">
    <property type="entry name" value="EAL"/>
    <property type="match status" value="1"/>
</dbReference>
<evidence type="ECO:0000313" key="3">
    <source>
        <dbReference type="EMBL" id="BBB29742.1"/>
    </source>
</evidence>
<dbReference type="AlphaFoldDB" id="A0A7R6PNM0"/>
<dbReference type="InterPro" id="IPR001633">
    <property type="entry name" value="EAL_dom"/>
</dbReference>
<dbReference type="RefSeq" id="WP_201350337.1">
    <property type="nucleotide sequence ID" value="NZ_AP014546.1"/>
</dbReference>